<protein>
    <submittedName>
        <fullName evidence="5">Aminotransferase class I/II-fold pyridoxal phosphate-dependent enzyme</fullName>
    </submittedName>
</protein>
<keyword evidence="1 5" id="KW-0032">Aminotransferase</keyword>
<organism evidence="5 6">
    <name type="scientific">Streptomyces lycii</name>
    <dbReference type="NCBI Taxonomy" id="2654337"/>
    <lineage>
        <taxon>Bacteria</taxon>
        <taxon>Bacillati</taxon>
        <taxon>Actinomycetota</taxon>
        <taxon>Actinomycetes</taxon>
        <taxon>Kitasatosporales</taxon>
        <taxon>Streptomycetaceae</taxon>
        <taxon>Streptomyces</taxon>
    </lineage>
</organism>
<name>A0ABQ7FK39_9ACTN</name>
<feature type="domain" description="Aminotransferase class I/classII large" evidence="4">
    <location>
        <begin position="36"/>
        <end position="352"/>
    </location>
</feature>
<dbReference type="Gene3D" id="3.90.1150.10">
    <property type="entry name" value="Aspartate Aminotransferase, domain 1"/>
    <property type="match status" value="1"/>
</dbReference>
<keyword evidence="2" id="KW-0808">Transferase</keyword>
<dbReference type="PANTHER" id="PTHR43643:SF3">
    <property type="entry name" value="HISTIDINOL-PHOSPHATE AMINOTRANSFERASE"/>
    <property type="match status" value="1"/>
</dbReference>
<keyword evidence="6" id="KW-1185">Reference proteome</keyword>
<comment type="caution">
    <text evidence="5">The sequence shown here is derived from an EMBL/GenBank/DDBJ whole genome shotgun (WGS) entry which is preliminary data.</text>
</comment>
<dbReference type="GO" id="GO:0008483">
    <property type="term" value="F:transaminase activity"/>
    <property type="evidence" value="ECO:0007669"/>
    <property type="project" value="UniProtKB-KW"/>
</dbReference>
<dbReference type="Proteomes" id="UP000621266">
    <property type="component" value="Unassembled WGS sequence"/>
</dbReference>
<evidence type="ECO:0000256" key="2">
    <source>
        <dbReference type="ARBA" id="ARBA00022679"/>
    </source>
</evidence>
<dbReference type="InterPro" id="IPR015422">
    <property type="entry name" value="PyrdxlP-dep_Trfase_small"/>
</dbReference>
<dbReference type="InterPro" id="IPR015421">
    <property type="entry name" value="PyrdxlP-dep_Trfase_major"/>
</dbReference>
<evidence type="ECO:0000313" key="6">
    <source>
        <dbReference type="Proteomes" id="UP000621266"/>
    </source>
</evidence>
<reference evidence="5 6" key="1">
    <citation type="submission" date="2019-10" db="EMBL/GenBank/DDBJ databases">
        <title>Streptomyces tenebrisbrunneis sp.nov., an endogenous actinomycete isolated from of Lycium ruthenicum.</title>
        <authorList>
            <person name="Ma L."/>
        </authorList>
    </citation>
    <scope>NUCLEOTIDE SEQUENCE [LARGE SCALE GENOMIC DNA]</scope>
    <source>
        <strain evidence="5 6">TRM 66187</strain>
    </source>
</reference>
<dbReference type="EMBL" id="WHPN01000232">
    <property type="protein sequence ID" value="KAF4409317.1"/>
    <property type="molecule type" value="Genomic_DNA"/>
</dbReference>
<evidence type="ECO:0000256" key="3">
    <source>
        <dbReference type="ARBA" id="ARBA00022898"/>
    </source>
</evidence>
<evidence type="ECO:0000259" key="4">
    <source>
        <dbReference type="Pfam" id="PF00155"/>
    </source>
</evidence>
<sequence>MSTSRTGPSPALRASELDRFSAYRAGEGGRRDAADEILDLSNNEVMISPLPAVAEALRRIGTDVNLYPDPTAHTLRLRLAEHFGAGAEETLVGPGSAGVLQQLLLVLCGAGDEVLYAWPGFDAYPLLIAVSGARGVPVPLTASGDHDLPRLLEKVNSRTRAVILCSPHNPTGSRITRPALRRFLDGLPSHVVAVLDQAYTEFDAEEDQRDLTPIRDYGNVVLLRTFSKAHGLAGLRVGYAFASAEIVHRARKTVIPFSITRTGERAAVASLQQQEALTARIATIRRLRGALEDDLGAEGLVPTPSAGNFVWLPLGPSSERFAASALEAGVRVRAYADMGVRISVGTEQAHRRVLLAARRHRSG</sequence>
<dbReference type="PANTHER" id="PTHR43643">
    <property type="entry name" value="HISTIDINOL-PHOSPHATE AMINOTRANSFERASE 2"/>
    <property type="match status" value="1"/>
</dbReference>
<dbReference type="InterPro" id="IPR015424">
    <property type="entry name" value="PyrdxlP-dep_Trfase"/>
</dbReference>
<proteinExistence type="predicted"/>
<evidence type="ECO:0000313" key="5">
    <source>
        <dbReference type="EMBL" id="KAF4409317.1"/>
    </source>
</evidence>
<dbReference type="CDD" id="cd00609">
    <property type="entry name" value="AAT_like"/>
    <property type="match status" value="1"/>
</dbReference>
<dbReference type="Pfam" id="PF00155">
    <property type="entry name" value="Aminotran_1_2"/>
    <property type="match status" value="1"/>
</dbReference>
<dbReference type="RefSeq" id="WP_156205670.1">
    <property type="nucleotide sequence ID" value="NZ_WHPN01000232.1"/>
</dbReference>
<keyword evidence="3" id="KW-0663">Pyridoxal phosphate</keyword>
<dbReference type="InterPro" id="IPR050106">
    <property type="entry name" value="HistidinolP_aminotransfase"/>
</dbReference>
<accession>A0ABQ7FK39</accession>
<evidence type="ECO:0000256" key="1">
    <source>
        <dbReference type="ARBA" id="ARBA00022576"/>
    </source>
</evidence>
<dbReference type="InterPro" id="IPR004839">
    <property type="entry name" value="Aminotransferase_I/II_large"/>
</dbReference>
<gene>
    <name evidence="5" type="ORF">GCU69_09550</name>
</gene>
<dbReference type="SUPFAM" id="SSF53383">
    <property type="entry name" value="PLP-dependent transferases"/>
    <property type="match status" value="1"/>
</dbReference>
<dbReference type="Gene3D" id="3.40.640.10">
    <property type="entry name" value="Type I PLP-dependent aspartate aminotransferase-like (Major domain)"/>
    <property type="match status" value="1"/>
</dbReference>